<dbReference type="GO" id="GO:0051301">
    <property type="term" value="P:cell division"/>
    <property type="evidence" value="ECO:0007669"/>
    <property type="project" value="UniProtKB-KW"/>
</dbReference>
<keyword evidence="5" id="KW-0131">Cell cycle</keyword>
<comment type="pathway">
    <text evidence="1">Protein modification; protein ubiquitination.</text>
</comment>
<evidence type="ECO:0000256" key="1">
    <source>
        <dbReference type="ARBA" id="ARBA00004906"/>
    </source>
</evidence>
<feature type="region of interest" description="Disordered" evidence="6">
    <location>
        <begin position="45"/>
        <end position="118"/>
    </location>
</feature>
<dbReference type="GO" id="GO:0005680">
    <property type="term" value="C:anaphase-promoting complex"/>
    <property type="evidence" value="ECO:0007669"/>
    <property type="project" value="InterPro"/>
</dbReference>
<dbReference type="Pfam" id="PF15243">
    <property type="entry name" value="ANAPC15"/>
    <property type="match status" value="1"/>
</dbReference>
<accession>A0A8S4PST1</accession>
<gene>
    <name evidence="7" type="ORF">OFUS_LOCUS21436</name>
</gene>
<evidence type="ECO:0000313" key="8">
    <source>
        <dbReference type="Proteomes" id="UP000749559"/>
    </source>
</evidence>
<dbReference type="AlphaFoldDB" id="A0A8S4PST1"/>
<feature type="region of interest" description="Disordered" evidence="6">
    <location>
        <begin position="1"/>
        <end position="21"/>
    </location>
</feature>
<protein>
    <submittedName>
        <fullName evidence="7">Uncharacterized protein</fullName>
    </submittedName>
</protein>
<keyword evidence="4" id="KW-0498">Mitosis</keyword>
<evidence type="ECO:0000256" key="5">
    <source>
        <dbReference type="ARBA" id="ARBA00023306"/>
    </source>
</evidence>
<evidence type="ECO:0000256" key="3">
    <source>
        <dbReference type="ARBA" id="ARBA00022618"/>
    </source>
</evidence>
<dbReference type="PANTHER" id="PTHR22526:SF2">
    <property type="entry name" value="ANAPHASE PROMOTING COMPLEX C SUBUNIT 15, PSEUDOGENE-RELATED"/>
    <property type="match status" value="1"/>
</dbReference>
<feature type="compositionally biased region" description="Polar residues" evidence="6">
    <location>
        <begin position="107"/>
        <end position="118"/>
    </location>
</feature>
<evidence type="ECO:0000256" key="2">
    <source>
        <dbReference type="ARBA" id="ARBA00009618"/>
    </source>
</evidence>
<comment type="caution">
    <text evidence="7">The sequence shown here is derived from an EMBL/GenBank/DDBJ whole genome shotgun (WGS) entry which is preliminary data.</text>
</comment>
<dbReference type="OrthoDB" id="6362917at2759"/>
<evidence type="ECO:0000313" key="7">
    <source>
        <dbReference type="EMBL" id="CAH1797099.1"/>
    </source>
</evidence>
<dbReference type="GO" id="GO:0090266">
    <property type="term" value="P:regulation of mitotic cell cycle spindle assembly checkpoint"/>
    <property type="evidence" value="ECO:0007669"/>
    <property type="project" value="InterPro"/>
</dbReference>
<dbReference type="PANTHER" id="PTHR22526">
    <property type="entry name" value="ANAPHASE PROMOTING COMPLEX C SUBUNIT 15, PSEUDOGENE-RELATED"/>
    <property type="match status" value="1"/>
</dbReference>
<dbReference type="Proteomes" id="UP000749559">
    <property type="component" value="Unassembled WGS sequence"/>
</dbReference>
<keyword evidence="3" id="KW-0132">Cell division</keyword>
<name>A0A8S4PST1_OWEFU</name>
<keyword evidence="8" id="KW-1185">Reference proteome</keyword>
<organism evidence="7 8">
    <name type="scientific">Owenia fusiformis</name>
    <name type="common">Polychaete worm</name>
    <dbReference type="NCBI Taxonomy" id="6347"/>
    <lineage>
        <taxon>Eukaryota</taxon>
        <taxon>Metazoa</taxon>
        <taxon>Spiralia</taxon>
        <taxon>Lophotrochozoa</taxon>
        <taxon>Annelida</taxon>
        <taxon>Polychaeta</taxon>
        <taxon>Sedentaria</taxon>
        <taxon>Canalipalpata</taxon>
        <taxon>Sabellida</taxon>
        <taxon>Oweniida</taxon>
        <taxon>Oweniidae</taxon>
        <taxon>Owenia</taxon>
    </lineage>
</organism>
<evidence type="ECO:0000256" key="6">
    <source>
        <dbReference type="SAM" id="MobiDB-lite"/>
    </source>
</evidence>
<dbReference type="InterPro" id="IPR026182">
    <property type="entry name" value="ANAPC15"/>
</dbReference>
<reference evidence="7" key="1">
    <citation type="submission" date="2022-03" db="EMBL/GenBank/DDBJ databases">
        <authorList>
            <person name="Martin C."/>
        </authorList>
    </citation>
    <scope>NUCLEOTIDE SEQUENCE</scope>
</reference>
<dbReference type="EMBL" id="CAIIXF020000010">
    <property type="protein sequence ID" value="CAH1797099.1"/>
    <property type="molecule type" value="Genomic_DNA"/>
</dbReference>
<comment type="similarity">
    <text evidence="2">Belongs to the APC15 family.</text>
</comment>
<proteinExistence type="inferred from homology"/>
<sequence>MSRPLFPSLLPHPSDSAWFNVDKPCDDENELSKLEEEHNTWLQRIRDRGSDITPIGKTSEGTFDDDDDEDEDDEADDDEDSESNDDELDTDMIDAADSPDDAELDTNDPTSDSPSWGL</sequence>
<evidence type="ECO:0000256" key="4">
    <source>
        <dbReference type="ARBA" id="ARBA00022776"/>
    </source>
</evidence>
<feature type="compositionally biased region" description="Acidic residues" evidence="6">
    <location>
        <begin position="62"/>
        <end position="106"/>
    </location>
</feature>